<organism evidence="2 3">
    <name type="scientific">Streptomyces griseocarneus</name>
    <dbReference type="NCBI Taxonomy" id="51201"/>
    <lineage>
        <taxon>Bacteria</taxon>
        <taxon>Bacillati</taxon>
        <taxon>Actinomycetota</taxon>
        <taxon>Actinomycetes</taxon>
        <taxon>Kitasatosporales</taxon>
        <taxon>Streptomycetaceae</taxon>
        <taxon>Streptomyces</taxon>
    </lineage>
</organism>
<proteinExistence type="predicted"/>
<feature type="compositionally biased region" description="Pro residues" evidence="1">
    <location>
        <begin position="198"/>
        <end position="209"/>
    </location>
</feature>
<feature type="region of interest" description="Disordered" evidence="1">
    <location>
        <begin position="139"/>
        <end position="234"/>
    </location>
</feature>
<protein>
    <submittedName>
        <fullName evidence="2">Uncharacterized protein</fullName>
    </submittedName>
</protein>
<feature type="compositionally biased region" description="Low complexity" evidence="1">
    <location>
        <begin position="183"/>
        <end position="197"/>
    </location>
</feature>
<accession>A0ABX7RWB3</accession>
<evidence type="ECO:0000313" key="3">
    <source>
        <dbReference type="Proteomes" id="UP000671836"/>
    </source>
</evidence>
<keyword evidence="3" id="KW-1185">Reference proteome</keyword>
<reference evidence="2 3" key="1">
    <citation type="submission" date="2021-03" db="EMBL/GenBank/DDBJ databases">
        <title>Streptomyces strains.</title>
        <authorList>
            <person name="Lund M.B."/>
            <person name="Toerring T."/>
        </authorList>
    </citation>
    <scope>NUCLEOTIDE SEQUENCE [LARGE SCALE GENOMIC DNA]</scope>
    <source>
        <strain evidence="2 3">KCC S-1010</strain>
    </source>
</reference>
<feature type="compositionally biased region" description="Low complexity" evidence="1">
    <location>
        <begin position="139"/>
        <end position="169"/>
    </location>
</feature>
<gene>
    <name evidence="2" type="ORF">J3S04_13330</name>
</gene>
<dbReference type="EMBL" id="CP071595">
    <property type="protein sequence ID" value="QSY52410.1"/>
    <property type="molecule type" value="Genomic_DNA"/>
</dbReference>
<evidence type="ECO:0000256" key="1">
    <source>
        <dbReference type="SAM" id="MobiDB-lite"/>
    </source>
</evidence>
<sequence>MAFSADELRVLRRALDIALRPHSLPDRPGPERDAEMRDRLRLAEAMTEAAHEGARLRAFLLADLARYRDALPGAAPGYVRRLQDALADGYGPGAEDLAALRSLCAAPCGEAEATRRRALLLCCEHLAERAVRDRLTARAAPAMPGARPEPGGGRLLALRGGRTPHAAEPGPGPGPRPGRPRAAEQARTGPAAGRAPATPKPQPGRPIPTPGEVFPPRRKPTPPTVLALTEARPA</sequence>
<name>A0ABX7RWB3_9ACTN</name>
<dbReference type="Proteomes" id="UP000671836">
    <property type="component" value="Chromosome"/>
</dbReference>
<evidence type="ECO:0000313" key="2">
    <source>
        <dbReference type="EMBL" id="QSY52410.1"/>
    </source>
</evidence>